<comment type="caution">
    <text evidence="1">The sequence shown here is derived from an EMBL/GenBank/DDBJ whole genome shotgun (WGS) entry which is preliminary data.</text>
</comment>
<dbReference type="RefSeq" id="WP_132118741.1">
    <property type="nucleotide sequence ID" value="NZ_SLWS01000005.1"/>
</dbReference>
<evidence type="ECO:0000313" key="1">
    <source>
        <dbReference type="EMBL" id="TCO58176.1"/>
    </source>
</evidence>
<dbReference type="InterPro" id="IPR036291">
    <property type="entry name" value="NAD(P)-bd_dom_sf"/>
</dbReference>
<dbReference type="Proteomes" id="UP000295680">
    <property type="component" value="Unassembled WGS sequence"/>
</dbReference>
<protein>
    <submittedName>
        <fullName evidence="1">Ornithine cyclodeaminase</fullName>
    </submittedName>
</protein>
<evidence type="ECO:0000313" key="2">
    <source>
        <dbReference type="Proteomes" id="UP000295680"/>
    </source>
</evidence>
<dbReference type="GO" id="GO:0005737">
    <property type="term" value="C:cytoplasm"/>
    <property type="evidence" value="ECO:0007669"/>
    <property type="project" value="TreeGrafter"/>
</dbReference>
<dbReference type="InterPro" id="IPR023401">
    <property type="entry name" value="ODC_N"/>
</dbReference>
<dbReference type="Gene3D" id="3.40.50.720">
    <property type="entry name" value="NAD(P)-binding Rossmann-like Domain"/>
    <property type="match status" value="1"/>
</dbReference>
<gene>
    <name evidence="1" type="ORF">EV192_105241</name>
</gene>
<proteinExistence type="predicted"/>
<dbReference type="AlphaFoldDB" id="A0A4R2JM40"/>
<name>A0A4R2JM40_9PSEU</name>
<organism evidence="1 2">
    <name type="scientific">Actinocrispum wychmicini</name>
    <dbReference type="NCBI Taxonomy" id="1213861"/>
    <lineage>
        <taxon>Bacteria</taxon>
        <taxon>Bacillati</taxon>
        <taxon>Actinomycetota</taxon>
        <taxon>Actinomycetes</taxon>
        <taxon>Pseudonocardiales</taxon>
        <taxon>Pseudonocardiaceae</taxon>
        <taxon>Actinocrispum</taxon>
    </lineage>
</organism>
<dbReference type="PANTHER" id="PTHR13812:SF19">
    <property type="entry name" value="KETIMINE REDUCTASE MU-CRYSTALLIN"/>
    <property type="match status" value="1"/>
</dbReference>
<keyword evidence="2" id="KW-1185">Reference proteome</keyword>
<dbReference type="Gene3D" id="3.30.1780.10">
    <property type="entry name" value="ornithine cyclodeaminase, domain 1"/>
    <property type="match status" value="1"/>
</dbReference>
<dbReference type="EMBL" id="SLWS01000005">
    <property type="protein sequence ID" value="TCO58176.1"/>
    <property type="molecule type" value="Genomic_DNA"/>
</dbReference>
<dbReference type="PANTHER" id="PTHR13812">
    <property type="entry name" value="KETIMINE REDUCTASE MU-CRYSTALLIN"/>
    <property type="match status" value="1"/>
</dbReference>
<dbReference type="Pfam" id="PF02423">
    <property type="entry name" value="OCD_Mu_crystall"/>
    <property type="match status" value="1"/>
</dbReference>
<dbReference type="PIRSF" id="PIRSF001439">
    <property type="entry name" value="CryM"/>
    <property type="match status" value="1"/>
</dbReference>
<dbReference type="InterPro" id="IPR003462">
    <property type="entry name" value="ODC_Mu_crystall"/>
</dbReference>
<accession>A0A4R2JM40</accession>
<dbReference type="SUPFAM" id="SSF51735">
    <property type="entry name" value="NAD(P)-binding Rossmann-fold domains"/>
    <property type="match status" value="1"/>
</dbReference>
<reference evidence="1 2" key="1">
    <citation type="submission" date="2019-03" db="EMBL/GenBank/DDBJ databases">
        <title>Genomic Encyclopedia of Type Strains, Phase IV (KMG-IV): sequencing the most valuable type-strain genomes for metagenomic binning, comparative biology and taxonomic classification.</title>
        <authorList>
            <person name="Goeker M."/>
        </authorList>
    </citation>
    <scope>NUCLEOTIDE SEQUENCE [LARGE SCALE GENOMIC DNA]</scope>
    <source>
        <strain evidence="1 2">DSM 45934</strain>
    </source>
</reference>
<dbReference type="OrthoDB" id="3812704at2"/>
<sequence>MRILSATDVAKALPMRDCVEVMAEALTARAVGEVEQPLRTAYSPPGADGRLTVWMPAYRGGARPLFGTKLLCLVPDNPSRGLDAHQGVTVLFDGVTGAPVAVLDASAVTAIRTAAVSALATRTLANPDASILAIIGAGVQAEAHLEAIPLVRGISEARVFSPRSAPALVDRMTVPFSLTATSSAEEAVRGADIVVTATTSNIPVIDFRWLKPGAHINAIGASVPSHREVDDATVAAAEVYADARESIAAEAADITPEQLRGELGEVLAGQAPGRGSARSLTLFRSLGIAAEDLFAADFAVRRAAELGLGVEAPM</sequence>